<dbReference type="EMBL" id="CP025958">
    <property type="protein sequence ID" value="AWM40318.1"/>
    <property type="molecule type" value="Genomic_DNA"/>
</dbReference>
<sequence>MTTPRRITEHVRAPFRGARPNRESGTIDGVLICGTASANGRDYPVAVLRRDCARYEGRPVNCDHGRESTVERRLGWFTNVRPGPDGRPRGTLNLLRSHPMYERVMEAAERNPALYGFSHVALCDTRPGPDGREVVEAIRAVESIDLVAQPATTKGLFEGAPVPFTRARLVEWLAAHPASTRRQLTAARRLAEIDGPDGTDGTDMPAADAPPPPDAGAAAPLDAAFLAAATDELKACMAAKGDPKALGKCLAKLKKMLRAHADITTDDTDTDADAPETEPLDDDTDTDDGAPKPESARRRAGAVLEALDVCERLGYRPGREDLELIAAAPRDRRAALAARLQWAAAPAPERPTSAGRGRLGALTRASESKPPADPKAFAEWIE</sequence>
<feature type="region of interest" description="Disordered" evidence="1">
    <location>
        <begin position="266"/>
        <end position="299"/>
    </location>
</feature>
<dbReference type="KEGG" id="gog:C1280_27145"/>
<accession>A0A2Z3H3H5</accession>
<evidence type="ECO:0000256" key="1">
    <source>
        <dbReference type="SAM" id="MobiDB-lite"/>
    </source>
</evidence>
<protein>
    <submittedName>
        <fullName evidence="2">Uncharacterized protein</fullName>
    </submittedName>
</protein>
<dbReference type="Proteomes" id="UP000245802">
    <property type="component" value="Chromosome"/>
</dbReference>
<evidence type="ECO:0000313" key="2">
    <source>
        <dbReference type="EMBL" id="AWM40318.1"/>
    </source>
</evidence>
<evidence type="ECO:0000313" key="3">
    <source>
        <dbReference type="Proteomes" id="UP000245802"/>
    </source>
</evidence>
<dbReference type="AlphaFoldDB" id="A0A2Z3H3H5"/>
<name>A0A2Z3H3H5_9BACT</name>
<keyword evidence="3" id="KW-1185">Reference proteome</keyword>
<feature type="region of interest" description="Disordered" evidence="1">
    <location>
        <begin position="193"/>
        <end position="218"/>
    </location>
</feature>
<dbReference type="OrthoDB" id="291901at2"/>
<proteinExistence type="predicted"/>
<feature type="compositionally biased region" description="Acidic residues" evidence="1">
    <location>
        <begin position="266"/>
        <end position="288"/>
    </location>
</feature>
<reference evidence="2 3" key="1">
    <citation type="submission" date="2018-01" db="EMBL/GenBank/DDBJ databases">
        <title>G. obscuriglobus.</title>
        <authorList>
            <person name="Franke J."/>
            <person name="Blomberg W."/>
            <person name="Selmecki A."/>
        </authorList>
    </citation>
    <scope>NUCLEOTIDE SEQUENCE [LARGE SCALE GENOMIC DNA]</scope>
    <source>
        <strain evidence="2 3">DSM 5831</strain>
    </source>
</reference>
<feature type="region of interest" description="Disordered" evidence="1">
    <location>
        <begin position="343"/>
        <end position="382"/>
    </location>
</feature>
<gene>
    <name evidence="2" type="ORF">C1280_27145</name>
</gene>
<dbReference type="RefSeq" id="WP_010040518.1">
    <property type="nucleotide sequence ID" value="NZ_CP025958.1"/>
</dbReference>
<organism evidence="2 3">
    <name type="scientific">Gemmata obscuriglobus</name>
    <dbReference type="NCBI Taxonomy" id="114"/>
    <lineage>
        <taxon>Bacteria</taxon>
        <taxon>Pseudomonadati</taxon>
        <taxon>Planctomycetota</taxon>
        <taxon>Planctomycetia</taxon>
        <taxon>Gemmatales</taxon>
        <taxon>Gemmataceae</taxon>
        <taxon>Gemmata</taxon>
    </lineage>
</organism>